<keyword evidence="3" id="KW-0862">Zinc</keyword>
<dbReference type="eggNOG" id="KOG4192">
    <property type="taxonomic scope" value="Eukaryota"/>
</dbReference>
<organism evidence="5 6">
    <name type="scientific">Phaeoacremonium minimum (strain UCR-PA7)</name>
    <name type="common">Esca disease fungus</name>
    <name type="synonym">Togninia minima</name>
    <dbReference type="NCBI Taxonomy" id="1286976"/>
    <lineage>
        <taxon>Eukaryota</taxon>
        <taxon>Fungi</taxon>
        <taxon>Dikarya</taxon>
        <taxon>Ascomycota</taxon>
        <taxon>Pezizomycotina</taxon>
        <taxon>Sordariomycetes</taxon>
        <taxon>Sordariomycetidae</taxon>
        <taxon>Togniniales</taxon>
        <taxon>Togniniaceae</taxon>
        <taxon>Phaeoacremonium</taxon>
    </lineage>
</organism>
<dbReference type="GeneID" id="19323320"/>
<keyword evidence="2" id="KW-0479">Metal-binding</keyword>
<reference evidence="6" key="1">
    <citation type="journal article" date="2013" name="Genome Announc.">
        <title>Draft genome sequence of the ascomycete Phaeoacremonium aleophilum strain UCR-PA7, a causal agent of the esca disease complex in grapevines.</title>
        <authorList>
            <person name="Blanco-Ulate B."/>
            <person name="Rolshausen P."/>
            <person name="Cantu D."/>
        </authorList>
    </citation>
    <scope>NUCLEOTIDE SEQUENCE [LARGE SCALE GENOMIC DNA]</scope>
    <source>
        <strain evidence="6">UCR-PA7</strain>
    </source>
</reference>
<dbReference type="PANTHER" id="PTHR28620">
    <property type="entry name" value="CENTROMERE PROTEIN V"/>
    <property type="match status" value="1"/>
</dbReference>
<protein>
    <submittedName>
        <fullName evidence="5">Putative glutathione-dependent formaldehyde-activating gfa protein</fullName>
    </submittedName>
</protein>
<name>R8BQ57_PHAM7</name>
<dbReference type="GO" id="GO:0046872">
    <property type="term" value="F:metal ion binding"/>
    <property type="evidence" value="ECO:0007669"/>
    <property type="project" value="UniProtKB-KW"/>
</dbReference>
<dbReference type="InterPro" id="IPR011057">
    <property type="entry name" value="Mss4-like_sf"/>
</dbReference>
<feature type="domain" description="CENP-V/GFA" evidence="4">
    <location>
        <begin position="9"/>
        <end position="119"/>
    </location>
</feature>
<dbReference type="Gene3D" id="2.170.150.70">
    <property type="match status" value="2"/>
</dbReference>
<dbReference type="InterPro" id="IPR006913">
    <property type="entry name" value="CENP-V/GFA"/>
</dbReference>
<evidence type="ECO:0000259" key="4">
    <source>
        <dbReference type="PROSITE" id="PS51891"/>
    </source>
</evidence>
<dbReference type="EMBL" id="KB932993">
    <property type="protein sequence ID" value="EOO01487.1"/>
    <property type="molecule type" value="Genomic_DNA"/>
</dbReference>
<accession>R8BQ57</accession>
<proteinExistence type="inferred from homology"/>
<dbReference type="SUPFAM" id="SSF51316">
    <property type="entry name" value="Mss4-like"/>
    <property type="match status" value="2"/>
</dbReference>
<feature type="domain" description="CENP-V/GFA" evidence="4">
    <location>
        <begin position="147"/>
        <end position="267"/>
    </location>
</feature>
<comment type="similarity">
    <text evidence="1">Belongs to the Gfa family.</text>
</comment>
<keyword evidence="6" id="KW-1185">Reference proteome</keyword>
<evidence type="ECO:0000256" key="2">
    <source>
        <dbReference type="ARBA" id="ARBA00022723"/>
    </source>
</evidence>
<dbReference type="InterPro" id="IPR052355">
    <property type="entry name" value="CENP-V-like"/>
</dbReference>
<dbReference type="PROSITE" id="PS51891">
    <property type="entry name" value="CENP_V_GFA"/>
    <property type="match status" value="2"/>
</dbReference>
<gene>
    <name evidence="5" type="ORF">UCRPA7_3012</name>
</gene>
<dbReference type="PANTHER" id="PTHR28620:SF1">
    <property type="entry name" value="CENP-V_GFA DOMAIN-CONTAINING PROTEIN"/>
    <property type="match status" value="1"/>
</dbReference>
<evidence type="ECO:0000313" key="6">
    <source>
        <dbReference type="Proteomes" id="UP000014074"/>
    </source>
</evidence>
<dbReference type="Proteomes" id="UP000014074">
    <property type="component" value="Unassembled WGS sequence"/>
</dbReference>
<evidence type="ECO:0000256" key="3">
    <source>
        <dbReference type="ARBA" id="ARBA00022833"/>
    </source>
</evidence>
<evidence type="ECO:0000256" key="1">
    <source>
        <dbReference type="ARBA" id="ARBA00005495"/>
    </source>
</evidence>
<sequence>MAEESPKTYHGNCHCGAFIFELTSPEIKTVFECNCSICSKKGYAWLFPGADNFKPVKGDVKDLTEYTFNDGNYIHRFCATCGTPVMAFSKIFPPEKNTAVNARAIQDLDLWSLGSHGFDGAALDPKYKPPAYTGPEPSAEIDGAKTYHGSCHCGDVKVAVKVKPLDTWRREVEEERVIDCNCSICQRGAYVWIYPSKEQVAIEGEENMTNYSFANKIGRKGFCKKCGVHIVNDVNMPPDGQEIEPWRERFMKVRPITLRILNDFDYKVLQDRTRKEDGWKDLEPQYVNP</sequence>
<evidence type="ECO:0000313" key="5">
    <source>
        <dbReference type="EMBL" id="EOO01487.1"/>
    </source>
</evidence>
<dbReference type="KEGG" id="tmn:UCRPA7_3012"/>
<dbReference type="GO" id="GO:0016846">
    <property type="term" value="F:carbon-sulfur lyase activity"/>
    <property type="evidence" value="ECO:0007669"/>
    <property type="project" value="InterPro"/>
</dbReference>
<dbReference type="Pfam" id="PF04828">
    <property type="entry name" value="GFA"/>
    <property type="match status" value="2"/>
</dbReference>
<dbReference type="HOGENOM" id="CLU_055491_0_0_1"/>
<dbReference type="RefSeq" id="XP_007913803.1">
    <property type="nucleotide sequence ID" value="XM_007915612.1"/>
</dbReference>
<dbReference type="AlphaFoldDB" id="R8BQ57"/>
<dbReference type="OrthoDB" id="2993351at2759"/>